<keyword evidence="2" id="KW-1185">Reference proteome</keyword>
<comment type="caution">
    <text evidence="1">The sequence shown here is derived from an EMBL/GenBank/DDBJ whole genome shotgun (WGS) entry which is preliminary data.</text>
</comment>
<reference evidence="1" key="1">
    <citation type="submission" date="2023-01" db="EMBL/GenBank/DDBJ databases">
        <title>Genome assembly of the deep-sea coral Lophelia pertusa.</title>
        <authorList>
            <person name="Herrera S."/>
            <person name="Cordes E."/>
        </authorList>
    </citation>
    <scope>NUCLEOTIDE SEQUENCE</scope>
    <source>
        <strain evidence="1">USNM1676648</strain>
        <tissue evidence="1">Polyp</tissue>
    </source>
</reference>
<name>A0A9X0A7Q2_9CNID</name>
<dbReference type="EMBL" id="MU825396">
    <property type="protein sequence ID" value="KAJ7394520.1"/>
    <property type="molecule type" value="Genomic_DNA"/>
</dbReference>
<protein>
    <submittedName>
        <fullName evidence="1">Uncharacterized protein</fullName>
    </submittedName>
</protein>
<dbReference type="OrthoDB" id="5984708at2759"/>
<accession>A0A9X0A7Q2</accession>
<sequence length="158" mass="18088">MGTTMAWSCFPFEDLNGALLQSVHGTGNQCRQLIWMLYAQNSLRANSHLIPDKNIQCFVERMLSAERSLRNVKSAVNCQVAGALRNGQSIMRSIKRHLYYLTQILPIEPVFLEAKRVIVNGHVIYSRMYERMKKHCGCAVLIEDNRGNYMAFCSILFI</sequence>
<evidence type="ECO:0000313" key="2">
    <source>
        <dbReference type="Proteomes" id="UP001163046"/>
    </source>
</evidence>
<dbReference type="AlphaFoldDB" id="A0A9X0A7Q2"/>
<gene>
    <name evidence="1" type="ORF">OS493_000335</name>
</gene>
<organism evidence="1 2">
    <name type="scientific">Desmophyllum pertusum</name>
    <dbReference type="NCBI Taxonomy" id="174260"/>
    <lineage>
        <taxon>Eukaryota</taxon>
        <taxon>Metazoa</taxon>
        <taxon>Cnidaria</taxon>
        <taxon>Anthozoa</taxon>
        <taxon>Hexacorallia</taxon>
        <taxon>Scleractinia</taxon>
        <taxon>Caryophylliina</taxon>
        <taxon>Caryophylliidae</taxon>
        <taxon>Desmophyllum</taxon>
    </lineage>
</organism>
<proteinExistence type="predicted"/>
<evidence type="ECO:0000313" key="1">
    <source>
        <dbReference type="EMBL" id="KAJ7394520.1"/>
    </source>
</evidence>
<dbReference type="Proteomes" id="UP001163046">
    <property type="component" value="Unassembled WGS sequence"/>
</dbReference>